<dbReference type="OrthoDB" id="2964349at2759"/>
<organism evidence="1 2">
    <name type="scientific">Pleurotus eryngii</name>
    <name type="common">Boletus of the steppes</name>
    <dbReference type="NCBI Taxonomy" id="5323"/>
    <lineage>
        <taxon>Eukaryota</taxon>
        <taxon>Fungi</taxon>
        <taxon>Dikarya</taxon>
        <taxon>Basidiomycota</taxon>
        <taxon>Agaricomycotina</taxon>
        <taxon>Agaricomycetes</taxon>
        <taxon>Agaricomycetidae</taxon>
        <taxon>Agaricales</taxon>
        <taxon>Pleurotineae</taxon>
        <taxon>Pleurotaceae</taxon>
        <taxon>Pleurotus</taxon>
    </lineage>
</organism>
<gene>
    <name evidence="1" type="ORF">BDN71DRAFT_1508452</name>
</gene>
<evidence type="ECO:0000313" key="1">
    <source>
        <dbReference type="EMBL" id="KAF9493483.1"/>
    </source>
</evidence>
<dbReference type="EMBL" id="MU154584">
    <property type="protein sequence ID" value="KAF9493483.1"/>
    <property type="molecule type" value="Genomic_DNA"/>
</dbReference>
<keyword evidence="2" id="KW-1185">Reference proteome</keyword>
<comment type="caution">
    <text evidence="1">The sequence shown here is derived from an EMBL/GenBank/DDBJ whole genome shotgun (WGS) entry which is preliminary data.</text>
</comment>
<accession>A0A9P5ZUP1</accession>
<evidence type="ECO:0000313" key="2">
    <source>
        <dbReference type="Proteomes" id="UP000807025"/>
    </source>
</evidence>
<dbReference type="AlphaFoldDB" id="A0A9P5ZUP1"/>
<dbReference type="Proteomes" id="UP000807025">
    <property type="component" value="Unassembled WGS sequence"/>
</dbReference>
<name>A0A9P5ZUP1_PLEER</name>
<protein>
    <submittedName>
        <fullName evidence="1">Uncharacterized protein</fullName>
    </submittedName>
</protein>
<sequence length="82" mass="9230">MVTDKFGFEFTPHGVVPSLDPKLYSIDKQEAAFFKSMTCIQDDEELKKHILDVQAKAYIGYPFTPLFGHSDHQNPLGSALEV</sequence>
<proteinExistence type="predicted"/>
<reference evidence="1" key="1">
    <citation type="submission" date="2020-11" db="EMBL/GenBank/DDBJ databases">
        <authorList>
            <consortium name="DOE Joint Genome Institute"/>
            <person name="Ahrendt S."/>
            <person name="Riley R."/>
            <person name="Andreopoulos W."/>
            <person name="Labutti K."/>
            <person name="Pangilinan J."/>
            <person name="Ruiz-Duenas F.J."/>
            <person name="Barrasa J.M."/>
            <person name="Sanchez-Garcia M."/>
            <person name="Camarero S."/>
            <person name="Miyauchi S."/>
            <person name="Serrano A."/>
            <person name="Linde D."/>
            <person name="Babiker R."/>
            <person name="Drula E."/>
            <person name="Ayuso-Fernandez I."/>
            <person name="Pacheco R."/>
            <person name="Padilla G."/>
            <person name="Ferreira P."/>
            <person name="Barriuso J."/>
            <person name="Kellner H."/>
            <person name="Castanera R."/>
            <person name="Alfaro M."/>
            <person name="Ramirez L."/>
            <person name="Pisabarro A.G."/>
            <person name="Kuo A."/>
            <person name="Tritt A."/>
            <person name="Lipzen A."/>
            <person name="He G."/>
            <person name="Yan M."/>
            <person name="Ng V."/>
            <person name="Cullen D."/>
            <person name="Martin F."/>
            <person name="Rosso M.-N."/>
            <person name="Henrissat B."/>
            <person name="Hibbett D."/>
            <person name="Martinez A.T."/>
            <person name="Grigoriev I.V."/>
        </authorList>
    </citation>
    <scope>NUCLEOTIDE SEQUENCE</scope>
    <source>
        <strain evidence="1">ATCC 90797</strain>
    </source>
</reference>